<feature type="domain" description="DUF2828" evidence="1">
    <location>
        <begin position="6"/>
        <end position="445"/>
    </location>
</feature>
<dbReference type="Pfam" id="PF25043">
    <property type="entry name" value="DUF7788"/>
    <property type="match status" value="1"/>
</dbReference>
<gene>
    <name evidence="4" type="primary">LOC113789259</name>
</gene>
<dbReference type="AlphaFoldDB" id="A0A6P6XRQ8"/>
<dbReference type="InterPro" id="IPR036465">
    <property type="entry name" value="vWFA_dom_sf"/>
</dbReference>
<dbReference type="OMA" id="HGVSHGY"/>
<dbReference type="Gene3D" id="3.40.50.410">
    <property type="entry name" value="von Willebrand factor, type A domain"/>
    <property type="match status" value="1"/>
</dbReference>
<evidence type="ECO:0000259" key="1">
    <source>
        <dbReference type="Pfam" id="PF11443"/>
    </source>
</evidence>
<dbReference type="PIRSF" id="PIRSF015417">
    <property type="entry name" value="T31B5_30_vWA"/>
    <property type="match status" value="1"/>
</dbReference>
<proteinExistence type="predicted"/>
<dbReference type="Proteomes" id="UP000515146">
    <property type="component" value="Unplaced"/>
</dbReference>
<reference evidence="4" key="1">
    <citation type="submission" date="2025-08" db="UniProtKB">
        <authorList>
            <consortium name="RefSeq"/>
        </authorList>
    </citation>
    <scope>IDENTIFICATION</scope>
    <source>
        <strain evidence="4">Airmid</strain>
    </source>
</reference>
<evidence type="ECO:0000313" key="3">
    <source>
        <dbReference type="Proteomes" id="UP000515146"/>
    </source>
</evidence>
<dbReference type="SUPFAM" id="SSF53300">
    <property type="entry name" value="vWA-like"/>
    <property type="match status" value="1"/>
</dbReference>
<dbReference type="RefSeq" id="XP_027194579.1">
    <property type="nucleotide sequence ID" value="XM_027338778.1"/>
</dbReference>
<accession>A0A6P6XRQ8</accession>
<keyword evidence="3" id="KW-1185">Reference proteome</keyword>
<feature type="domain" description="DUF7788" evidence="2">
    <location>
        <begin position="449"/>
        <end position="631"/>
    </location>
</feature>
<dbReference type="InParanoid" id="A0A6P6XRQ8"/>
<protein>
    <submittedName>
        <fullName evidence="4">Uncharacterized protein LOC113789259</fullName>
    </submittedName>
</protein>
<dbReference type="InterPro" id="IPR056690">
    <property type="entry name" value="DUF7788"/>
</dbReference>
<organism evidence="3 4">
    <name type="scientific">Dermatophagoides pteronyssinus</name>
    <name type="common">European house dust mite</name>
    <dbReference type="NCBI Taxonomy" id="6956"/>
    <lineage>
        <taxon>Eukaryota</taxon>
        <taxon>Metazoa</taxon>
        <taxon>Ecdysozoa</taxon>
        <taxon>Arthropoda</taxon>
        <taxon>Chelicerata</taxon>
        <taxon>Arachnida</taxon>
        <taxon>Acari</taxon>
        <taxon>Acariformes</taxon>
        <taxon>Sarcoptiformes</taxon>
        <taxon>Astigmata</taxon>
        <taxon>Psoroptidia</taxon>
        <taxon>Analgoidea</taxon>
        <taxon>Pyroglyphidae</taxon>
        <taxon>Dermatophagoidinae</taxon>
        <taxon>Dermatophagoides</taxon>
    </lineage>
</organism>
<dbReference type="InterPro" id="IPR011205">
    <property type="entry name" value="UCP015417_vWA"/>
</dbReference>
<evidence type="ECO:0000259" key="2">
    <source>
        <dbReference type="Pfam" id="PF25043"/>
    </source>
</evidence>
<evidence type="ECO:0000313" key="4">
    <source>
        <dbReference type="RefSeq" id="XP_027194579.1"/>
    </source>
</evidence>
<dbReference type="GO" id="GO:0032991">
    <property type="term" value="C:protein-containing complex"/>
    <property type="evidence" value="ECO:0007669"/>
    <property type="project" value="UniProtKB-ARBA"/>
</dbReference>
<dbReference type="KEGG" id="dpte:113789259"/>
<dbReference type="InterPro" id="IPR058580">
    <property type="entry name" value="DUF2828"/>
</dbReference>
<dbReference type="OrthoDB" id="1149618at2759"/>
<dbReference type="Pfam" id="PF11443">
    <property type="entry name" value="DUF2828"/>
    <property type="match status" value="1"/>
</dbReference>
<sequence>MSLTYTENLSLTFDSSNDARLDFFFHVIEGSSPERTVELLEKSWSQSPLDTMKMIINCRDIRGGKGIRPQALICLQWLYKNQFNNLMLNLVHFDEFGCWKDYLNLLLIALFDVLPNDVDTSKKKDKKLYTHINPFDTVILRSFPKTKRQELEMIPTVCRQVERKFVANDESKKIVRQIITERHLDGKKFEYKLLNNYFPKMDYKVEKFHYKIKTNKAKLKKLNEYRLEYFNKFYENDKKFQQLYDRIVDLFAQQLSKDYGHFKEEKFSKLSLASKWLPNRGRFFDKYLFILGPVAKKFFELKSETLNEIDATKRGEEKQWIRLLTRICTEMRRKLQVPEVFMSSKSWESIDYKHVPSMAMLRYRQAFIRSDHERFNEFIGTKSLNSGALTPADLVKQVMDGTVLGVDLFYEQMPENLDEEKLTALKAIDNQWKSLVDNVRSNGTLLFTNTLAVCDVSGSMCMSSQLIKPIHGAIGLTLFIMEIADKAWNNRCVSFSSTPSFHSIDMTKSLADRCKQMVSCDWGMSTDLNKVFDLILNYGKEKNLTNEQMPNILFIFSDMEFDSALCEKTNYESCRLQYELAGYRLPFIIFWNLKGEKASKSTPVRSNQDGVILLSGFSAQTFKFLLSVKDLNELSPLAMLLRIINDPRYDCIKVE</sequence>
<dbReference type="PANTHER" id="PTHR31373">
    <property type="entry name" value="OS06G0652100 PROTEIN"/>
    <property type="match status" value="1"/>
</dbReference>
<dbReference type="PANTHER" id="PTHR31373:SF27">
    <property type="entry name" value="TROVE DOMAIN-CONTAINING PROTEIN"/>
    <property type="match status" value="1"/>
</dbReference>
<name>A0A6P6XRQ8_DERPT</name>